<dbReference type="AlphaFoldDB" id="A0A6M3KBG1"/>
<protein>
    <submittedName>
        <fullName evidence="2">Uncharacterized protein</fullName>
    </submittedName>
</protein>
<accession>A0A6M3KBG1</accession>
<gene>
    <name evidence="2" type="ORF">MM415A00925_0019</name>
    <name evidence="1" type="ORF">MM415B01491_0011</name>
</gene>
<dbReference type="EMBL" id="MT142373">
    <property type="protein sequence ID" value="QJA79243.1"/>
    <property type="molecule type" value="Genomic_DNA"/>
</dbReference>
<proteinExistence type="predicted"/>
<evidence type="ECO:0000313" key="1">
    <source>
        <dbReference type="EMBL" id="QJA58164.1"/>
    </source>
</evidence>
<dbReference type="EMBL" id="MT141311">
    <property type="protein sequence ID" value="QJA58164.1"/>
    <property type="molecule type" value="Genomic_DNA"/>
</dbReference>
<reference evidence="2" key="1">
    <citation type="submission" date="2020-03" db="EMBL/GenBank/DDBJ databases">
        <title>The deep terrestrial virosphere.</title>
        <authorList>
            <person name="Holmfeldt K."/>
            <person name="Nilsson E."/>
            <person name="Simone D."/>
            <person name="Lopez-Fernandez M."/>
            <person name="Wu X."/>
            <person name="de Brujin I."/>
            <person name="Lundin D."/>
            <person name="Andersson A."/>
            <person name="Bertilsson S."/>
            <person name="Dopson M."/>
        </authorList>
    </citation>
    <scope>NUCLEOTIDE SEQUENCE</scope>
    <source>
        <strain evidence="2">MM415A00925</strain>
        <strain evidence="1">MM415B01491</strain>
    </source>
</reference>
<name>A0A6M3KBG1_9ZZZZ</name>
<sequence>MSDEKNRQEDKDVEALEKEHGEMDHQILVSVFKDGYVEVKALTKKTQDPHLVISLLGAGIGVMARAASTVFQDVVSALAKFNMNNPIEQQAIKDFISKINKHSVH</sequence>
<organism evidence="2">
    <name type="scientific">viral metagenome</name>
    <dbReference type="NCBI Taxonomy" id="1070528"/>
    <lineage>
        <taxon>unclassified sequences</taxon>
        <taxon>metagenomes</taxon>
        <taxon>organismal metagenomes</taxon>
    </lineage>
</organism>
<evidence type="ECO:0000313" key="2">
    <source>
        <dbReference type="EMBL" id="QJA79243.1"/>
    </source>
</evidence>